<dbReference type="EMBL" id="JABVEG010000016">
    <property type="protein sequence ID" value="NUI83547.1"/>
    <property type="molecule type" value="Genomic_DNA"/>
</dbReference>
<organism evidence="1 2">
    <name type="scientific">Staphylococcus borealis</name>
    <dbReference type="NCBI Taxonomy" id="2742203"/>
    <lineage>
        <taxon>Bacteria</taxon>
        <taxon>Bacillati</taxon>
        <taxon>Bacillota</taxon>
        <taxon>Bacilli</taxon>
        <taxon>Bacillales</taxon>
        <taxon>Staphylococcaceae</taxon>
        <taxon>Staphylococcus</taxon>
    </lineage>
</organism>
<evidence type="ECO:0000313" key="1">
    <source>
        <dbReference type="EMBL" id="NUI83547.1"/>
    </source>
</evidence>
<comment type="caution">
    <text evidence="1">The sequence shown here is derived from an EMBL/GenBank/DDBJ whole genome shotgun (WGS) entry which is preliminary data.</text>
</comment>
<proteinExistence type="predicted"/>
<evidence type="ECO:0000313" key="2">
    <source>
        <dbReference type="Proteomes" id="UP000610527"/>
    </source>
</evidence>
<accession>A0ABX2LP60</accession>
<dbReference type="RefSeq" id="WP_107638562.1">
    <property type="nucleotide sequence ID" value="NZ_JABVEG010000016.1"/>
</dbReference>
<reference evidence="1 2" key="1">
    <citation type="submission" date="2020-06" db="EMBL/GenBank/DDBJ databases">
        <title>Staphylococcus borealis sp. nov. -A novel member of the Staphylococcaceae family isolated from skin and blood in humans.</title>
        <authorList>
            <person name="Pain M."/>
            <person name="Wolden R."/>
            <person name="Jaen-Luchoro D."/>
            <person name="Salva-Serra F."/>
            <person name="Iglesias B.P."/>
            <person name="Karlsson R."/>
            <person name="Klingenberg C."/>
            <person name="Cavanagh J.P."/>
        </authorList>
    </citation>
    <scope>NUCLEOTIDE SEQUENCE [LARGE SCALE GENOMIC DNA]</scope>
    <source>
        <strain evidence="1 2">58-22</strain>
    </source>
</reference>
<sequence length="118" mass="14065">MSKLKIYDLHKIEMMTLREFNYRMYALEYEQLDKDMDMYKLAFAIRDAQAEQKKRGGKKGETEYRFRSANDIMDYEENVKRLNRGEPLKFGSDSKQEVNAPSDLLKMIANHNNSLRKE</sequence>
<gene>
    <name evidence="1" type="ORF">HUN84_12675</name>
</gene>
<dbReference type="Proteomes" id="UP000610527">
    <property type="component" value="Unassembled WGS sequence"/>
</dbReference>
<protein>
    <recommendedName>
        <fullName evidence="3">Phage protein</fullName>
    </recommendedName>
</protein>
<keyword evidence="2" id="KW-1185">Reference proteome</keyword>
<evidence type="ECO:0008006" key="3">
    <source>
        <dbReference type="Google" id="ProtNLM"/>
    </source>
</evidence>
<name>A0ABX2LP60_9STAP</name>